<dbReference type="PROSITE" id="PS50112">
    <property type="entry name" value="PAS"/>
    <property type="match status" value="1"/>
</dbReference>
<keyword evidence="5" id="KW-0418">Kinase</keyword>
<dbReference type="SUPFAM" id="SSF55785">
    <property type="entry name" value="PYP-like sensor domain (PAS domain)"/>
    <property type="match status" value="3"/>
</dbReference>
<feature type="domain" description="Response regulatory" evidence="8">
    <location>
        <begin position="959"/>
        <end position="1068"/>
    </location>
</feature>
<evidence type="ECO:0000259" key="8">
    <source>
        <dbReference type="PROSITE" id="PS50110"/>
    </source>
</evidence>
<dbReference type="InterPro" id="IPR000014">
    <property type="entry name" value="PAS"/>
</dbReference>
<feature type="domain" description="PAC" evidence="10">
    <location>
        <begin position="484"/>
        <end position="536"/>
    </location>
</feature>
<dbReference type="SUPFAM" id="SSF52172">
    <property type="entry name" value="CheY-like"/>
    <property type="match status" value="1"/>
</dbReference>
<dbReference type="NCBIfam" id="TIGR00229">
    <property type="entry name" value="sensory_box"/>
    <property type="match status" value="2"/>
</dbReference>
<dbReference type="InterPro" id="IPR005467">
    <property type="entry name" value="His_kinase_dom"/>
</dbReference>
<evidence type="ECO:0000256" key="6">
    <source>
        <dbReference type="PROSITE-ProRule" id="PRU00169"/>
    </source>
</evidence>
<dbReference type="SMART" id="SM00091">
    <property type="entry name" value="PAS"/>
    <property type="match status" value="3"/>
</dbReference>
<dbReference type="Gene3D" id="1.10.287.130">
    <property type="match status" value="1"/>
</dbReference>
<dbReference type="InterPro" id="IPR004358">
    <property type="entry name" value="Sig_transdc_His_kin-like_C"/>
</dbReference>
<name>A0ABX7B8V5_9PROT</name>
<comment type="catalytic activity">
    <reaction evidence="1">
        <text>ATP + protein L-histidine = ADP + protein N-phospho-L-histidine.</text>
        <dbReference type="EC" id="2.7.13.3"/>
    </reaction>
</comment>
<evidence type="ECO:0000256" key="1">
    <source>
        <dbReference type="ARBA" id="ARBA00000085"/>
    </source>
</evidence>
<dbReference type="Pfam" id="PF08447">
    <property type="entry name" value="PAS_3"/>
    <property type="match status" value="3"/>
</dbReference>
<evidence type="ECO:0000313" key="11">
    <source>
        <dbReference type="EMBL" id="QQP89748.1"/>
    </source>
</evidence>
<sequence length="1242" mass="134921">MVDRDIRGVMAMLETLALMPAIQQDDFATVHQQASRITERYGMVIILTDRSGKQRLNTRVPWNTPLPSFLDDNVARSILETRMPHVSDLLIGPLSGTEVVGIVVPVLRGGDVVHFLIASLPPRRIQEVLVQARIGDGRTATVTDRKGKLLTRVPASKRPGRDMAAAGPGEADLVSGYSRSDLTGWTATVTLPGHAVDAEAMAGLRSPVLLGGALLALSALLAYGLGQRMSRAARLLTTAGSALRGGEAVPRIRTGWREANEIGLALTTAFQKLDEGSTALRAAENHSRLLELSSPVGIFRTDPEGRCTGVNERWCEMAGARPEQALGNGWTDFLHPGDYDRVFSEWRRSAFENRPFRLEYRFLTPSGETTWVLGEALVERNDAGEMTGFVGTTTDITAIKLLQRRLIDAEEQLALAMAAGRMFAFDWDIGTDGVRRSESCAGILGLDGDATADTGQNFFASVHAEDRDGFAATVARLEPASPNYTVSYRYRRPDGAVAWLEESAAAVFDREGRKVRLTGITADVTARKQAEAALRESEERLRFALDAAVIGTWQMEVADGRMAWSDIQYRLFGIDPATPAPSLNAFGALMEPEDRTALMDRIDQAIRTGEGFELDFRIRRSADPTRGAGEIRWLAIRCGVQRSAAGRPERIIGVNWDITERKTAEAILRDSNAALEARVAERTRALTDAARELTAEIRRREETQAALLQSQKLEALGQLVSGVSHDFNNILAVIQSSYSLLRRRIDVPEQVRILDLGEQAVVRATGLIHHLLAFARREETRPALVDLTAILRESEDMICHTAGSGVRCAFDLQADLWPVIVDPSRLNAVLLNLAANARDAMPDGGELEITARNHPADQRTGSREGILISVRDSGVGMTPEVVARASEPFFTTKPRGRGTGLGLASAHALTAQSGGKLRILSAVGAGTTIELYLPRAQISAHGDEALPDSGSAPPEGGATILLVDDDDSLRALTAHLLRDLGYAVIEAQSAETAIALAHLTDTLDLVVTDIMMPGDSGPVLGARLRLDRPNLPVLFISGDRHDTVPDGERLLGKPFSKTELAEAVRERLGRLPSATPAGSAAAPDKLRNRLRNFRLRDAYERWKTARGADGRLPDPDLFPPGDPLVADDSFLVEVIGSGRTGEFRFLRIGDTLARRLGRPLVGELVDDGGDELGSAGASYRRCAESESPSYEYARYALADEAPLLFERLLLPLSREGSVVTHILGVACFTDLANSDLQQRRRP</sequence>
<dbReference type="CDD" id="cd00156">
    <property type="entry name" value="REC"/>
    <property type="match status" value="1"/>
</dbReference>
<dbReference type="RefSeq" id="WP_201076373.1">
    <property type="nucleotide sequence ID" value="NZ_CP067420.1"/>
</dbReference>
<dbReference type="InterPro" id="IPR011006">
    <property type="entry name" value="CheY-like_superfamily"/>
</dbReference>
<proteinExistence type="predicted"/>
<evidence type="ECO:0000256" key="5">
    <source>
        <dbReference type="ARBA" id="ARBA00022777"/>
    </source>
</evidence>
<evidence type="ECO:0000259" key="9">
    <source>
        <dbReference type="PROSITE" id="PS50112"/>
    </source>
</evidence>
<dbReference type="Gene3D" id="3.40.50.2300">
    <property type="match status" value="1"/>
</dbReference>
<dbReference type="Gene3D" id="2.10.70.100">
    <property type="match status" value="2"/>
</dbReference>
<dbReference type="EC" id="2.7.13.3" evidence="2"/>
<protein>
    <recommendedName>
        <fullName evidence="2">histidine kinase</fullName>
        <ecNumber evidence="2">2.7.13.3</ecNumber>
    </recommendedName>
</protein>
<feature type="domain" description="PAC" evidence="10">
    <location>
        <begin position="356"/>
        <end position="408"/>
    </location>
</feature>
<feature type="domain" description="Histidine kinase" evidence="7">
    <location>
        <begin position="722"/>
        <end position="937"/>
    </location>
</feature>
<evidence type="ECO:0000313" key="12">
    <source>
        <dbReference type="Proteomes" id="UP000595197"/>
    </source>
</evidence>
<dbReference type="PROSITE" id="PS50109">
    <property type="entry name" value="HIS_KIN"/>
    <property type="match status" value="1"/>
</dbReference>
<dbReference type="SMART" id="SM00388">
    <property type="entry name" value="HisKA"/>
    <property type="match status" value="1"/>
</dbReference>
<dbReference type="EMBL" id="CP067420">
    <property type="protein sequence ID" value="QQP89748.1"/>
    <property type="molecule type" value="Genomic_DNA"/>
</dbReference>
<dbReference type="PANTHER" id="PTHR43304">
    <property type="entry name" value="PHYTOCHROME-LIKE PROTEIN CPH1"/>
    <property type="match status" value="1"/>
</dbReference>
<dbReference type="SMART" id="SM00448">
    <property type="entry name" value="REC"/>
    <property type="match status" value="1"/>
</dbReference>
<keyword evidence="12" id="KW-1185">Reference proteome</keyword>
<dbReference type="InterPro" id="IPR052162">
    <property type="entry name" value="Sensor_kinase/Photoreceptor"/>
</dbReference>
<evidence type="ECO:0000256" key="2">
    <source>
        <dbReference type="ARBA" id="ARBA00012438"/>
    </source>
</evidence>
<dbReference type="Pfam" id="PF00512">
    <property type="entry name" value="HisKA"/>
    <property type="match status" value="1"/>
</dbReference>
<dbReference type="InterPro" id="IPR003661">
    <property type="entry name" value="HisK_dim/P_dom"/>
</dbReference>
<reference evidence="11" key="1">
    <citation type="submission" date="2021-02" db="EMBL/GenBank/DDBJ databases">
        <title>Skermanella TT6 skin isolate.</title>
        <authorList>
            <person name="Lee K."/>
            <person name="Ganzorig M."/>
        </authorList>
    </citation>
    <scope>NUCLEOTIDE SEQUENCE</scope>
    <source>
        <strain evidence="11">TT6</strain>
    </source>
</reference>
<dbReference type="Pfam" id="PF02518">
    <property type="entry name" value="HATPase_c"/>
    <property type="match status" value="1"/>
</dbReference>
<accession>A0ABX7B8V5</accession>
<dbReference type="InterPro" id="IPR036097">
    <property type="entry name" value="HisK_dim/P_sf"/>
</dbReference>
<evidence type="ECO:0000259" key="10">
    <source>
        <dbReference type="PROSITE" id="PS50113"/>
    </source>
</evidence>
<dbReference type="Gene3D" id="3.30.450.20">
    <property type="entry name" value="PAS domain"/>
    <property type="match status" value="4"/>
</dbReference>
<dbReference type="Gene3D" id="3.30.565.10">
    <property type="entry name" value="Histidine kinase-like ATPase, C-terminal domain"/>
    <property type="match status" value="1"/>
</dbReference>
<dbReference type="CDD" id="cd18774">
    <property type="entry name" value="PDC2_HK_sensor"/>
    <property type="match status" value="1"/>
</dbReference>
<dbReference type="Proteomes" id="UP000595197">
    <property type="component" value="Chromosome"/>
</dbReference>
<evidence type="ECO:0000259" key="7">
    <source>
        <dbReference type="PROSITE" id="PS50109"/>
    </source>
</evidence>
<feature type="domain" description="PAC" evidence="10">
    <location>
        <begin position="612"/>
        <end position="670"/>
    </location>
</feature>
<dbReference type="Pfam" id="PF00072">
    <property type="entry name" value="Response_reg"/>
    <property type="match status" value="1"/>
</dbReference>
<dbReference type="InterPro" id="IPR035965">
    <property type="entry name" value="PAS-like_dom_sf"/>
</dbReference>
<evidence type="ECO:0000256" key="3">
    <source>
        <dbReference type="ARBA" id="ARBA00022553"/>
    </source>
</evidence>
<dbReference type="PROSITE" id="PS50113">
    <property type="entry name" value="PAC"/>
    <property type="match status" value="3"/>
</dbReference>
<dbReference type="SUPFAM" id="SSF55874">
    <property type="entry name" value="ATPase domain of HSP90 chaperone/DNA topoisomerase II/histidine kinase"/>
    <property type="match status" value="1"/>
</dbReference>
<dbReference type="CDD" id="cd00130">
    <property type="entry name" value="PAS"/>
    <property type="match status" value="3"/>
</dbReference>
<dbReference type="InterPro" id="IPR013655">
    <property type="entry name" value="PAS_fold_3"/>
</dbReference>
<dbReference type="InterPro" id="IPR001610">
    <property type="entry name" value="PAC"/>
</dbReference>
<dbReference type="InterPro" id="IPR001789">
    <property type="entry name" value="Sig_transdc_resp-reg_receiver"/>
</dbReference>
<keyword evidence="3 6" id="KW-0597">Phosphoprotein</keyword>
<dbReference type="PANTHER" id="PTHR43304:SF1">
    <property type="entry name" value="PAC DOMAIN-CONTAINING PROTEIN"/>
    <property type="match status" value="1"/>
</dbReference>
<organism evidence="11 12">
    <name type="scientific">Skermanella cutis</name>
    <dbReference type="NCBI Taxonomy" id="2775420"/>
    <lineage>
        <taxon>Bacteria</taxon>
        <taxon>Pseudomonadati</taxon>
        <taxon>Pseudomonadota</taxon>
        <taxon>Alphaproteobacteria</taxon>
        <taxon>Rhodospirillales</taxon>
        <taxon>Azospirillaceae</taxon>
        <taxon>Skermanella</taxon>
    </lineage>
</organism>
<dbReference type="SMART" id="SM00086">
    <property type="entry name" value="PAC"/>
    <property type="match status" value="3"/>
</dbReference>
<dbReference type="SUPFAM" id="SSF47384">
    <property type="entry name" value="Homodimeric domain of signal transducing histidine kinase"/>
    <property type="match status" value="1"/>
</dbReference>
<dbReference type="InterPro" id="IPR000700">
    <property type="entry name" value="PAS-assoc_C"/>
</dbReference>
<dbReference type="PRINTS" id="PR00344">
    <property type="entry name" value="BCTRLSENSOR"/>
</dbReference>
<keyword evidence="4" id="KW-0808">Transferase</keyword>
<feature type="modified residue" description="4-aspartylphosphate" evidence="6">
    <location>
        <position position="1009"/>
    </location>
</feature>
<dbReference type="PROSITE" id="PS50110">
    <property type="entry name" value="RESPONSE_REGULATORY"/>
    <property type="match status" value="1"/>
</dbReference>
<dbReference type="InterPro" id="IPR003594">
    <property type="entry name" value="HATPase_dom"/>
</dbReference>
<feature type="domain" description="PAS" evidence="9">
    <location>
        <begin position="282"/>
        <end position="354"/>
    </location>
</feature>
<dbReference type="InterPro" id="IPR036890">
    <property type="entry name" value="HATPase_C_sf"/>
</dbReference>
<gene>
    <name evidence="11" type="ORF">IGS68_00185</name>
</gene>
<dbReference type="SMART" id="SM00387">
    <property type="entry name" value="HATPase_c"/>
    <property type="match status" value="1"/>
</dbReference>
<evidence type="ECO:0000256" key="4">
    <source>
        <dbReference type="ARBA" id="ARBA00022679"/>
    </source>
</evidence>